<feature type="compositionally biased region" description="Polar residues" evidence="1">
    <location>
        <begin position="32"/>
        <end position="54"/>
    </location>
</feature>
<feature type="region of interest" description="Disordered" evidence="1">
    <location>
        <begin position="14"/>
        <end position="54"/>
    </location>
</feature>
<evidence type="ECO:0000313" key="3">
    <source>
        <dbReference type="Proteomes" id="UP000019487"/>
    </source>
</evidence>
<name>W9CDY5_SCLBF</name>
<feature type="compositionally biased region" description="Basic and acidic residues" evidence="1">
    <location>
        <begin position="17"/>
        <end position="31"/>
    </location>
</feature>
<gene>
    <name evidence="2" type="ORF">SBOR_5534</name>
</gene>
<dbReference type="OrthoDB" id="3560259at2759"/>
<dbReference type="AlphaFoldDB" id="W9CDY5"/>
<accession>W9CDY5</accession>
<reference evidence="2 3" key="1">
    <citation type="journal article" date="2014" name="Genome Announc.">
        <title>Draft genome sequence of Sclerotinia borealis, a psychrophilic plant pathogenic fungus.</title>
        <authorList>
            <person name="Mardanov A.V."/>
            <person name="Beletsky A.V."/>
            <person name="Kadnikov V.V."/>
            <person name="Ignatov A.N."/>
            <person name="Ravin N.V."/>
        </authorList>
    </citation>
    <scope>NUCLEOTIDE SEQUENCE [LARGE SCALE GENOMIC DNA]</scope>
    <source>
        <strain evidence="3">F-4157</strain>
    </source>
</reference>
<dbReference type="EMBL" id="AYSA01000269">
    <property type="protein sequence ID" value="ESZ94058.1"/>
    <property type="molecule type" value="Genomic_DNA"/>
</dbReference>
<dbReference type="Proteomes" id="UP000019487">
    <property type="component" value="Unassembled WGS sequence"/>
</dbReference>
<organism evidence="2 3">
    <name type="scientific">Sclerotinia borealis (strain F-4128)</name>
    <dbReference type="NCBI Taxonomy" id="1432307"/>
    <lineage>
        <taxon>Eukaryota</taxon>
        <taxon>Fungi</taxon>
        <taxon>Dikarya</taxon>
        <taxon>Ascomycota</taxon>
        <taxon>Pezizomycotina</taxon>
        <taxon>Leotiomycetes</taxon>
        <taxon>Helotiales</taxon>
        <taxon>Sclerotiniaceae</taxon>
        <taxon>Sclerotinia</taxon>
    </lineage>
</organism>
<evidence type="ECO:0000313" key="2">
    <source>
        <dbReference type="EMBL" id="ESZ94058.1"/>
    </source>
</evidence>
<sequence length="198" mass="20514">MVLVALVTGGIGGGIAEETKGEKDKGSDSKHSTSQSSPGLTNTTSPCQSDPYTNDTIVQAIPGKDMVSTNFKLFCNRTFDVESSKHLMSLAIPDTEWCKLFSASGWGTDEAGADCAVNLAPVMGPSIIAGGISSMPTSATSISIPNTMLIGPPSKYQTKALTRTSTEDTGGVVFVLYSFTSQVISGSTVVLATTFPTS</sequence>
<dbReference type="HOGENOM" id="CLU_1378855_0_0_1"/>
<keyword evidence="3" id="KW-1185">Reference proteome</keyword>
<proteinExistence type="predicted"/>
<protein>
    <submittedName>
        <fullName evidence="2">Uncharacterized protein</fullName>
    </submittedName>
</protein>
<comment type="caution">
    <text evidence="2">The sequence shown here is derived from an EMBL/GenBank/DDBJ whole genome shotgun (WGS) entry which is preliminary data.</text>
</comment>
<evidence type="ECO:0000256" key="1">
    <source>
        <dbReference type="SAM" id="MobiDB-lite"/>
    </source>
</evidence>